<evidence type="ECO:0000256" key="1">
    <source>
        <dbReference type="SAM" id="MobiDB-lite"/>
    </source>
</evidence>
<dbReference type="Gene3D" id="3.30.1310.10">
    <property type="entry name" value="Nucleoid-associated protein YbaB-like domain"/>
    <property type="match status" value="1"/>
</dbReference>
<dbReference type="RefSeq" id="WP_101394604.1">
    <property type="nucleotide sequence ID" value="NZ_PJNE01000001.1"/>
</dbReference>
<protein>
    <recommendedName>
        <fullName evidence="4">YbaB/EbfC DNA-binding family protein</fullName>
    </recommendedName>
</protein>
<gene>
    <name evidence="2" type="ORF">ATL31_0764</name>
</gene>
<proteinExistence type="predicted"/>
<dbReference type="OrthoDB" id="4870332at2"/>
<name>A0A2N3YGL6_9MICO</name>
<dbReference type="SUPFAM" id="SSF82607">
    <property type="entry name" value="YbaB-like"/>
    <property type="match status" value="1"/>
</dbReference>
<reference evidence="2 3" key="1">
    <citation type="submission" date="2017-12" db="EMBL/GenBank/DDBJ databases">
        <title>Sequencing the genomes of 1000 Actinobacteria strains.</title>
        <authorList>
            <person name="Klenk H.-P."/>
        </authorList>
    </citation>
    <scope>NUCLEOTIDE SEQUENCE [LARGE SCALE GENOMIC DNA]</scope>
    <source>
        <strain evidence="2 3">DSM 12806</strain>
    </source>
</reference>
<keyword evidence="3" id="KW-1185">Reference proteome</keyword>
<accession>A0A2N3YGL6</accession>
<dbReference type="InterPro" id="IPR036894">
    <property type="entry name" value="YbaB-like_sf"/>
</dbReference>
<dbReference type="AlphaFoldDB" id="A0A2N3YGL6"/>
<dbReference type="Proteomes" id="UP000233781">
    <property type="component" value="Unassembled WGS sequence"/>
</dbReference>
<sequence length="151" mass="15915">MSFDDLSRIDGLTQAELDRLAARARAALAWRRAVEAMRAEGEVDGVRATVNGTGSLVDLRIPTPACADGGDALAERVSEAITRARAEAARLAALSGAETFGEDSHETATIRSSWEDGARRRPQVVAATGDRRDDPRPPSGPPPAAPPSGTW</sequence>
<dbReference type="InterPro" id="IPR004401">
    <property type="entry name" value="YbaB/EbfC"/>
</dbReference>
<dbReference type="EMBL" id="PJNE01000001">
    <property type="protein sequence ID" value="PKW25960.1"/>
    <property type="molecule type" value="Genomic_DNA"/>
</dbReference>
<evidence type="ECO:0000313" key="2">
    <source>
        <dbReference type="EMBL" id="PKW25960.1"/>
    </source>
</evidence>
<comment type="caution">
    <text evidence="2">The sequence shown here is derived from an EMBL/GenBank/DDBJ whole genome shotgun (WGS) entry which is preliminary data.</text>
</comment>
<dbReference type="Pfam" id="PF02575">
    <property type="entry name" value="YbaB_DNA_bd"/>
    <property type="match status" value="1"/>
</dbReference>
<evidence type="ECO:0008006" key="4">
    <source>
        <dbReference type="Google" id="ProtNLM"/>
    </source>
</evidence>
<organism evidence="2 3">
    <name type="scientific">Phycicoccus duodecadis</name>
    <dbReference type="NCBI Taxonomy" id="173053"/>
    <lineage>
        <taxon>Bacteria</taxon>
        <taxon>Bacillati</taxon>
        <taxon>Actinomycetota</taxon>
        <taxon>Actinomycetes</taxon>
        <taxon>Micrococcales</taxon>
        <taxon>Intrasporangiaceae</taxon>
        <taxon>Phycicoccus</taxon>
    </lineage>
</organism>
<feature type="compositionally biased region" description="Basic and acidic residues" evidence="1">
    <location>
        <begin position="102"/>
        <end position="119"/>
    </location>
</feature>
<evidence type="ECO:0000313" key="3">
    <source>
        <dbReference type="Proteomes" id="UP000233781"/>
    </source>
</evidence>
<feature type="compositionally biased region" description="Pro residues" evidence="1">
    <location>
        <begin position="137"/>
        <end position="151"/>
    </location>
</feature>
<feature type="region of interest" description="Disordered" evidence="1">
    <location>
        <begin position="97"/>
        <end position="151"/>
    </location>
</feature>